<sequence length="179" mass="19880">MRSLFMLHGHIVSSRLRRTDSTPILSRMLFQAGSLLLVIISVYLLKRIHIFSDKSYKVVQGLVFNLTLPCANAFAAMAMIGLMMEIPDNHKDRSELGKVIAWRFLFSIIIALSAWFLLPLDERVREIVVLAAFAPVTIFSTKFTDSLTGNAKLAGFSLTVTAIIGLTFMTILHAVLPVA</sequence>
<keyword evidence="1" id="KW-0812">Transmembrane</keyword>
<gene>
    <name evidence="2" type="ORF">B5782_1055</name>
</gene>
<reference evidence="2 3" key="1">
    <citation type="submission" date="2017-03" db="EMBL/GenBank/DDBJ databases">
        <title>Maternal inheritance of bifidobacteria.</title>
        <authorList>
            <person name="Lugli G.A."/>
            <person name="Duranti S."/>
            <person name="Milani C."/>
            <person name="Mancabelli L."/>
        </authorList>
    </citation>
    <scope>NUCLEOTIDE SEQUENCE [LARGE SCALE GENOMIC DNA]</scope>
    <source>
        <strain evidence="2 3">1899B</strain>
    </source>
</reference>
<evidence type="ECO:0000313" key="3">
    <source>
        <dbReference type="Proteomes" id="UP000192666"/>
    </source>
</evidence>
<feature type="transmembrane region" description="Helical" evidence="1">
    <location>
        <begin position="100"/>
        <end position="120"/>
    </location>
</feature>
<feature type="transmembrane region" description="Helical" evidence="1">
    <location>
        <begin position="156"/>
        <end position="176"/>
    </location>
</feature>
<organism evidence="2 3">
    <name type="scientific">Bifidobacterium catenulatum</name>
    <dbReference type="NCBI Taxonomy" id="1686"/>
    <lineage>
        <taxon>Bacteria</taxon>
        <taxon>Bacillati</taxon>
        <taxon>Actinomycetota</taxon>
        <taxon>Actinomycetes</taxon>
        <taxon>Bifidobacteriales</taxon>
        <taxon>Bifidobacteriaceae</taxon>
        <taxon>Bifidobacterium</taxon>
    </lineage>
</organism>
<name>A0A1V8PR09_9BIFI</name>
<dbReference type="EMBL" id="NAQA01000003">
    <property type="protein sequence ID" value="OQM51106.1"/>
    <property type="molecule type" value="Genomic_DNA"/>
</dbReference>
<feature type="transmembrane region" description="Helical" evidence="1">
    <location>
        <begin position="127"/>
        <end position="144"/>
    </location>
</feature>
<keyword evidence="1" id="KW-1133">Transmembrane helix</keyword>
<accession>A0A1V8PR09</accession>
<protein>
    <submittedName>
        <fullName evidence="2">Transporter</fullName>
    </submittedName>
</protein>
<evidence type="ECO:0000313" key="2">
    <source>
        <dbReference type="EMBL" id="OQM51106.1"/>
    </source>
</evidence>
<feature type="transmembrane region" description="Helical" evidence="1">
    <location>
        <begin position="24"/>
        <end position="46"/>
    </location>
</feature>
<dbReference type="AlphaFoldDB" id="A0A1V8PR09"/>
<keyword evidence="1" id="KW-0472">Membrane</keyword>
<proteinExistence type="predicted"/>
<evidence type="ECO:0000256" key="1">
    <source>
        <dbReference type="SAM" id="Phobius"/>
    </source>
</evidence>
<dbReference type="Proteomes" id="UP000192666">
    <property type="component" value="Unassembled WGS sequence"/>
</dbReference>
<feature type="transmembrane region" description="Helical" evidence="1">
    <location>
        <begin position="58"/>
        <end position="80"/>
    </location>
</feature>
<comment type="caution">
    <text evidence="2">The sequence shown here is derived from an EMBL/GenBank/DDBJ whole genome shotgun (WGS) entry which is preliminary data.</text>
</comment>